<evidence type="ECO:0000256" key="6">
    <source>
        <dbReference type="ARBA" id="ARBA00022840"/>
    </source>
</evidence>
<keyword evidence="4 9" id="KW-0548">Nucleotidyltransferase</keyword>
<dbReference type="UniPathway" id="UPA00253"/>
<feature type="domain" description="Cytidyltransferase-like" evidence="8">
    <location>
        <begin position="8"/>
        <end position="176"/>
    </location>
</feature>
<comment type="caution">
    <text evidence="9">The sequence shown here is derived from an EMBL/GenBank/DDBJ whole genome shotgun (WGS) entry which is preliminary data.</text>
</comment>
<sequence length="204" mass="23593">MSVTSLGILGGTFNPVHFGHLIAAECARVEFGLDRVIFVPARIPPHKDARGILAEEKRYQMVEIAVRNNPAFEVSDLELKREGVSYTIDTIEYYRETYPGCRIFFIMGLDSLFILDTWKDIERLAEMCRFIIVTRPGYNINDEGKLRDRLPPVFWRQADFIPIPGLDISSSDIRKRVSNGKPIRYMLPANVERYIRENYLYQEG</sequence>
<keyword evidence="7" id="KW-0520">NAD</keyword>
<dbReference type="InterPro" id="IPR014729">
    <property type="entry name" value="Rossmann-like_a/b/a_fold"/>
</dbReference>
<keyword evidence="2" id="KW-0662">Pyridine nucleotide biosynthesis</keyword>
<gene>
    <name evidence="9" type="ORF">ASZ90_018268</name>
</gene>
<dbReference type="SUPFAM" id="SSF52374">
    <property type="entry name" value="Nucleotidylyl transferase"/>
    <property type="match status" value="1"/>
</dbReference>
<evidence type="ECO:0000256" key="7">
    <source>
        <dbReference type="ARBA" id="ARBA00023027"/>
    </source>
</evidence>
<evidence type="ECO:0000256" key="3">
    <source>
        <dbReference type="ARBA" id="ARBA00022679"/>
    </source>
</evidence>
<comment type="pathway">
    <text evidence="1">Cofactor biosynthesis; NAD(+) biosynthesis.</text>
</comment>
<dbReference type="GO" id="GO:0004515">
    <property type="term" value="F:nicotinate-nucleotide adenylyltransferase activity"/>
    <property type="evidence" value="ECO:0007669"/>
    <property type="project" value="UniProtKB-EC"/>
</dbReference>
<proteinExistence type="inferred from homology"/>
<evidence type="ECO:0000313" key="9">
    <source>
        <dbReference type="EMBL" id="KUG04262.1"/>
    </source>
</evidence>
<organism evidence="9">
    <name type="scientific">hydrocarbon metagenome</name>
    <dbReference type="NCBI Taxonomy" id="938273"/>
    <lineage>
        <taxon>unclassified sequences</taxon>
        <taxon>metagenomes</taxon>
        <taxon>ecological metagenomes</taxon>
    </lineage>
</organism>
<dbReference type="NCBIfam" id="TIGR00482">
    <property type="entry name" value="nicotinate (nicotinamide) nucleotide adenylyltransferase"/>
    <property type="match status" value="1"/>
</dbReference>
<dbReference type="NCBIfam" id="NF000840">
    <property type="entry name" value="PRK00071.1-3"/>
    <property type="match status" value="1"/>
</dbReference>
<dbReference type="AlphaFoldDB" id="A0A0W8E797"/>
<dbReference type="PANTHER" id="PTHR39321">
    <property type="entry name" value="NICOTINATE-NUCLEOTIDE ADENYLYLTRANSFERASE-RELATED"/>
    <property type="match status" value="1"/>
</dbReference>
<evidence type="ECO:0000256" key="1">
    <source>
        <dbReference type="ARBA" id="ARBA00004790"/>
    </source>
</evidence>
<keyword evidence="6" id="KW-0067">ATP-binding</keyword>
<evidence type="ECO:0000259" key="8">
    <source>
        <dbReference type="Pfam" id="PF01467"/>
    </source>
</evidence>
<name>A0A0W8E797_9ZZZZ</name>
<dbReference type="NCBIfam" id="TIGR00125">
    <property type="entry name" value="cyt_tran_rel"/>
    <property type="match status" value="1"/>
</dbReference>
<dbReference type="PANTHER" id="PTHR39321:SF3">
    <property type="entry name" value="PHOSPHOPANTETHEINE ADENYLYLTRANSFERASE"/>
    <property type="match status" value="1"/>
</dbReference>
<dbReference type="InterPro" id="IPR005248">
    <property type="entry name" value="NadD/NMNAT"/>
</dbReference>
<dbReference type="GO" id="GO:0005524">
    <property type="term" value="F:ATP binding"/>
    <property type="evidence" value="ECO:0007669"/>
    <property type="project" value="UniProtKB-KW"/>
</dbReference>
<dbReference type="GO" id="GO:0009435">
    <property type="term" value="P:NAD+ biosynthetic process"/>
    <property type="evidence" value="ECO:0007669"/>
    <property type="project" value="UniProtKB-UniPathway"/>
</dbReference>
<reference evidence="9" key="1">
    <citation type="journal article" date="2015" name="Proc. Natl. Acad. Sci. U.S.A.">
        <title>Networks of energetic and metabolic interactions define dynamics in microbial communities.</title>
        <authorList>
            <person name="Embree M."/>
            <person name="Liu J.K."/>
            <person name="Al-Bassam M.M."/>
            <person name="Zengler K."/>
        </authorList>
    </citation>
    <scope>NUCLEOTIDE SEQUENCE</scope>
</reference>
<evidence type="ECO:0000256" key="5">
    <source>
        <dbReference type="ARBA" id="ARBA00022741"/>
    </source>
</evidence>
<dbReference type="CDD" id="cd02165">
    <property type="entry name" value="NMNAT"/>
    <property type="match status" value="1"/>
</dbReference>
<dbReference type="EC" id="2.7.7.18" evidence="9"/>
<dbReference type="InterPro" id="IPR004821">
    <property type="entry name" value="Cyt_trans-like"/>
</dbReference>
<dbReference type="HAMAP" id="MF_00244">
    <property type="entry name" value="NaMN_adenylyltr"/>
    <property type="match status" value="1"/>
</dbReference>
<evidence type="ECO:0000256" key="4">
    <source>
        <dbReference type="ARBA" id="ARBA00022695"/>
    </source>
</evidence>
<keyword evidence="3 9" id="KW-0808">Transferase</keyword>
<keyword evidence="5" id="KW-0547">Nucleotide-binding</keyword>
<protein>
    <submittedName>
        <fullName evidence="9">Nicotinate-nucleotide adenylyltransferase</fullName>
        <ecNumber evidence="9">2.7.7.18</ecNumber>
    </submittedName>
</protein>
<dbReference type="Pfam" id="PF01467">
    <property type="entry name" value="CTP_transf_like"/>
    <property type="match status" value="1"/>
</dbReference>
<dbReference type="EMBL" id="LNQE01001853">
    <property type="protein sequence ID" value="KUG04262.1"/>
    <property type="molecule type" value="Genomic_DNA"/>
</dbReference>
<evidence type="ECO:0000256" key="2">
    <source>
        <dbReference type="ARBA" id="ARBA00022642"/>
    </source>
</evidence>
<accession>A0A0W8E797</accession>
<dbReference type="Gene3D" id="3.40.50.620">
    <property type="entry name" value="HUPs"/>
    <property type="match status" value="1"/>
</dbReference>